<comment type="caution">
    <text evidence="1">The sequence shown here is derived from an EMBL/GenBank/DDBJ whole genome shotgun (WGS) entry which is preliminary data.</text>
</comment>
<dbReference type="EMBL" id="JAPEIS010000008">
    <property type="protein sequence ID" value="KAJ8063597.1"/>
    <property type="molecule type" value="Genomic_DNA"/>
</dbReference>
<name>A0A9X0AIU6_9HELO</name>
<protein>
    <submittedName>
        <fullName evidence="1">Uncharacterized protein</fullName>
    </submittedName>
</protein>
<dbReference type="AlphaFoldDB" id="A0A9X0AIU6"/>
<evidence type="ECO:0000313" key="1">
    <source>
        <dbReference type="EMBL" id="KAJ8063597.1"/>
    </source>
</evidence>
<organism evidence="1 2">
    <name type="scientific">Sclerotinia nivalis</name>
    <dbReference type="NCBI Taxonomy" id="352851"/>
    <lineage>
        <taxon>Eukaryota</taxon>
        <taxon>Fungi</taxon>
        <taxon>Dikarya</taxon>
        <taxon>Ascomycota</taxon>
        <taxon>Pezizomycotina</taxon>
        <taxon>Leotiomycetes</taxon>
        <taxon>Helotiales</taxon>
        <taxon>Sclerotiniaceae</taxon>
        <taxon>Sclerotinia</taxon>
    </lineage>
</organism>
<proteinExistence type="predicted"/>
<keyword evidence="2" id="KW-1185">Reference proteome</keyword>
<reference evidence="1" key="1">
    <citation type="submission" date="2022-11" db="EMBL/GenBank/DDBJ databases">
        <title>Genome Resource of Sclerotinia nivalis Strain SnTB1, a Plant Pathogen Isolated from American Ginseng.</title>
        <authorList>
            <person name="Fan S."/>
        </authorList>
    </citation>
    <scope>NUCLEOTIDE SEQUENCE</scope>
    <source>
        <strain evidence="1">SnTB1</strain>
    </source>
</reference>
<sequence>MWSGHIGRRDSRFPPYVLRYSRHSIAAIILNDAVPCTQRPVRAPEPSLKLVQKESGVLATKKLLDYVLSLAGTAPNVHRLENGDGVLEQELCIASSASVDGIVVMWRVTVCVEKFEDPQLAA</sequence>
<dbReference type="Proteomes" id="UP001152300">
    <property type="component" value="Unassembled WGS sequence"/>
</dbReference>
<accession>A0A9X0AIU6</accession>
<gene>
    <name evidence="1" type="ORF">OCU04_007466</name>
</gene>
<evidence type="ECO:0000313" key="2">
    <source>
        <dbReference type="Proteomes" id="UP001152300"/>
    </source>
</evidence>